<dbReference type="GeneID" id="70185730"/>
<dbReference type="Proteomes" id="UP000756346">
    <property type="component" value="Unassembled WGS sequence"/>
</dbReference>
<organism evidence="1 2">
    <name type="scientific">Microdochium trichocladiopsis</name>
    <dbReference type="NCBI Taxonomy" id="1682393"/>
    <lineage>
        <taxon>Eukaryota</taxon>
        <taxon>Fungi</taxon>
        <taxon>Dikarya</taxon>
        <taxon>Ascomycota</taxon>
        <taxon>Pezizomycotina</taxon>
        <taxon>Sordariomycetes</taxon>
        <taxon>Xylariomycetidae</taxon>
        <taxon>Xylariales</taxon>
        <taxon>Microdochiaceae</taxon>
        <taxon>Microdochium</taxon>
    </lineage>
</organism>
<evidence type="ECO:0000313" key="1">
    <source>
        <dbReference type="EMBL" id="KAH7039817.1"/>
    </source>
</evidence>
<dbReference type="EMBL" id="JAGTJQ010000001">
    <property type="protein sequence ID" value="KAH7039817.1"/>
    <property type="molecule type" value="Genomic_DNA"/>
</dbReference>
<comment type="caution">
    <text evidence="1">The sequence shown here is derived from an EMBL/GenBank/DDBJ whole genome shotgun (WGS) entry which is preliminary data.</text>
</comment>
<keyword evidence="2" id="KW-1185">Reference proteome</keyword>
<reference evidence="1" key="1">
    <citation type="journal article" date="2021" name="Nat. Commun.">
        <title>Genetic determinants of endophytism in the Arabidopsis root mycobiome.</title>
        <authorList>
            <person name="Mesny F."/>
            <person name="Miyauchi S."/>
            <person name="Thiergart T."/>
            <person name="Pickel B."/>
            <person name="Atanasova L."/>
            <person name="Karlsson M."/>
            <person name="Huettel B."/>
            <person name="Barry K.W."/>
            <person name="Haridas S."/>
            <person name="Chen C."/>
            <person name="Bauer D."/>
            <person name="Andreopoulos W."/>
            <person name="Pangilinan J."/>
            <person name="LaButti K."/>
            <person name="Riley R."/>
            <person name="Lipzen A."/>
            <person name="Clum A."/>
            <person name="Drula E."/>
            <person name="Henrissat B."/>
            <person name="Kohler A."/>
            <person name="Grigoriev I.V."/>
            <person name="Martin F.M."/>
            <person name="Hacquard S."/>
        </authorList>
    </citation>
    <scope>NUCLEOTIDE SEQUENCE</scope>
    <source>
        <strain evidence="1">MPI-CAGE-CH-0230</strain>
    </source>
</reference>
<dbReference type="AlphaFoldDB" id="A0A9P8YGZ3"/>
<dbReference type="RefSeq" id="XP_046017872.1">
    <property type="nucleotide sequence ID" value="XM_046156184.1"/>
</dbReference>
<name>A0A9P8YGZ3_9PEZI</name>
<evidence type="ECO:0000313" key="2">
    <source>
        <dbReference type="Proteomes" id="UP000756346"/>
    </source>
</evidence>
<sequence length="125" mass="14055">MTGVAMRQSSQRPLCRRYKLYTEDEVASLAMPAGCKRSLAATVFCYDRTTEFVKVAYRSSPGNKTTWVRNVERFCLRLEWLSGLPGAVKCRYVWTGLNETCAVDAATGRYCNDVIAAFTVKGNYD</sequence>
<gene>
    <name evidence="1" type="ORF">B0I36DRAFT_343656</name>
</gene>
<accession>A0A9P8YGZ3</accession>
<protein>
    <submittedName>
        <fullName evidence="1">Uncharacterized protein</fullName>
    </submittedName>
</protein>
<proteinExistence type="predicted"/>